<evidence type="ECO:0000256" key="2">
    <source>
        <dbReference type="ARBA" id="ARBA00023315"/>
    </source>
</evidence>
<accession>A0A5N5N156</accession>
<dbReference type="InterPro" id="IPR051504">
    <property type="entry name" value="Plant_metabolite_acyltrans"/>
</dbReference>
<dbReference type="Proteomes" id="UP000326939">
    <property type="component" value="Chromosome 4"/>
</dbReference>
<dbReference type="AlphaFoldDB" id="A0A5N5N156"/>
<feature type="region of interest" description="Disordered" evidence="3">
    <location>
        <begin position="13"/>
        <end position="43"/>
    </location>
</feature>
<gene>
    <name evidence="4" type="ORF">DKX38_005899</name>
</gene>
<protein>
    <submittedName>
        <fullName evidence="4">Uncharacterized protein</fullName>
    </submittedName>
</protein>
<sequence>MFKVQHVHGFLDQSKRDDIGGDGEITSGGGGGGEGDGDADGDEEDEDGRFFALCVVGSDFCELERSTPTELSLPLNFSDIFNLKFPPVQIIFFYKLGESTTTFFRTVILPKVKHSLSITLFHYLPLAGHLSWPQNSEKPIIIYNTANDGVLLTVAESGEDFDYLYSDIRYASESNPYLAPLSVSDTKASILSFQITLFPNKGFSISTTFNHAVIDGRSLSLFMNSWACICRNLDENVKICPSSLPEVLYPSFDRTVIQGSEGLEMQYLNYWLGLKLPGSDASPRSLKPIPFPVPADVVRATFQFSREDIKKLAKGLKNNNKVKFGLTADCRPRLNPPLSRNYIGNCVTSCDVLVEAEHLLKENGVVYVAKRLNEMVKGLEDGVLEIAKEKVPFMDVEPGVRVILVAGSSRLGTYGADFGWGKPMNVEATTIDVGESFSMVESRDESGGVEIGLVLKKHEMQIFDSLFVHGLKSSFECHQSVTLN</sequence>
<proteinExistence type="predicted"/>
<dbReference type="GO" id="GO:0016747">
    <property type="term" value="F:acyltransferase activity, transferring groups other than amino-acyl groups"/>
    <property type="evidence" value="ECO:0007669"/>
    <property type="project" value="UniProtKB-ARBA"/>
</dbReference>
<dbReference type="Pfam" id="PF02458">
    <property type="entry name" value="Transferase"/>
    <property type="match status" value="2"/>
</dbReference>
<keyword evidence="1" id="KW-0808">Transferase</keyword>
<dbReference type="EMBL" id="VDCV01000004">
    <property type="protein sequence ID" value="KAB5560942.1"/>
    <property type="molecule type" value="Genomic_DNA"/>
</dbReference>
<keyword evidence="5" id="KW-1185">Reference proteome</keyword>
<dbReference type="InterPro" id="IPR023213">
    <property type="entry name" value="CAT-like_dom_sf"/>
</dbReference>
<evidence type="ECO:0000313" key="5">
    <source>
        <dbReference type="Proteomes" id="UP000326939"/>
    </source>
</evidence>
<organism evidence="4 5">
    <name type="scientific">Salix brachista</name>
    <dbReference type="NCBI Taxonomy" id="2182728"/>
    <lineage>
        <taxon>Eukaryota</taxon>
        <taxon>Viridiplantae</taxon>
        <taxon>Streptophyta</taxon>
        <taxon>Embryophyta</taxon>
        <taxon>Tracheophyta</taxon>
        <taxon>Spermatophyta</taxon>
        <taxon>Magnoliopsida</taxon>
        <taxon>eudicotyledons</taxon>
        <taxon>Gunneridae</taxon>
        <taxon>Pentapetalae</taxon>
        <taxon>rosids</taxon>
        <taxon>fabids</taxon>
        <taxon>Malpighiales</taxon>
        <taxon>Salicaceae</taxon>
        <taxon>Saliceae</taxon>
        <taxon>Salix</taxon>
    </lineage>
</organism>
<evidence type="ECO:0000256" key="1">
    <source>
        <dbReference type="ARBA" id="ARBA00022679"/>
    </source>
</evidence>
<comment type="caution">
    <text evidence="4">The sequence shown here is derived from an EMBL/GenBank/DDBJ whole genome shotgun (WGS) entry which is preliminary data.</text>
</comment>
<dbReference type="Gene3D" id="3.30.559.10">
    <property type="entry name" value="Chloramphenicol acetyltransferase-like domain"/>
    <property type="match status" value="2"/>
</dbReference>
<evidence type="ECO:0000313" key="4">
    <source>
        <dbReference type="EMBL" id="KAB5560942.1"/>
    </source>
</evidence>
<evidence type="ECO:0000256" key="3">
    <source>
        <dbReference type="SAM" id="MobiDB-lite"/>
    </source>
</evidence>
<reference evidence="5" key="1">
    <citation type="journal article" date="2019" name="Gigascience">
        <title>De novo genome assembly of the endangered Acer yangbiense, a plant species with extremely small populations endemic to Yunnan Province, China.</title>
        <authorList>
            <person name="Yang J."/>
            <person name="Wariss H.M."/>
            <person name="Tao L."/>
            <person name="Zhang R."/>
            <person name="Yun Q."/>
            <person name="Hollingsworth P."/>
            <person name="Dao Z."/>
            <person name="Luo G."/>
            <person name="Guo H."/>
            <person name="Ma Y."/>
            <person name="Sun W."/>
        </authorList>
    </citation>
    <scope>NUCLEOTIDE SEQUENCE [LARGE SCALE GENOMIC DNA]</scope>
    <source>
        <strain evidence="5">cv. br00</strain>
    </source>
</reference>
<name>A0A5N5N156_9ROSI</name>
<keyword evidence="2" id="KW-0012">Acyltransferase</keyword>
<dbReference type="PANTHER" id="PTHR31625">
    <property type="match status" value="1"/>
</dbReference>
<feature type="compositionally biased region" description="Gly residues" evidence="3">
    <location>
        <begin position="22"/>
        <end position="34"/>
    </location>
</feature>